<dbReference type="EMBL" id="CABDUW010002599">
    <property type="protein sequence ID" value="VTJ87447.1"/>
    <property type="molecule type" value="Genomic_DNA"/>
</dbReference>
<accession>A0A5E4D037</accession>
<name>A0A5E4D037_MARMO</name>
<evidence type="ECO:0000313" key="7">
    <source>
        <dbReference type="EMBL" id="VTJ87447.1"/>
    </source>
</evidence>
<comment type="subcellular location">
    <subcellularLocation>
        <location evidence="1">Membrane</location>
        <topology evidence="1">Multi-pass membrane protein</topology>
    </subcellularLocation>
</comment>
<dbReference type="PANTHER" id="PTHR14198:SF4">
    <property type="entry name" value="TRANSMEMBRANE 4 L6 FAMILY MEMBER 5"/>
    <property type="match status" value="1"/>
</dbReference>
<evidence type="ECO:0000256" key="6">
    <source>
        <dbReference type="SAM" id="Phobius"/>
    </source>
</evidence>
<protein>
    <recommendedName>
        <fullName evidence="9">Transmembrane 4 L6 family member 19</fullName>
    </recommendedName>
</protein>
<sequence length="236" mass="25923">MKPWNHACCVGLFLTTLSLVCIVANAFLLVPDGKTWSSDQLSMHVLLMPGFIGGGLMVLCPGFRMVLAAVEHPNWIPCSCWCSVFGMLGAIYCLSVSGVGLRIGPKCSINDEWDYHFQETAGTYLKNDTSWNLCEEPLKVVPWNVTLFFLLVVASCLEIVLCGLHLVVEPIHAPGEIQKTEDILGNFQRRAQLTETSLTARSFLLAPGPQPGLPNPCLPRINSLESTLPLSEQRIL</sequence>
<evidence type="ECO:0000256" key="5">
    <source>
        <dbReference type="ARBA" id="ARBA00023136"/>
    </source>
</evidence>
<proteinExistence type="inferred from homology"/>
<feature type="transmembrane region" description="Helical" evidence="6">
    <location>
        <begin position="147"/>
        <end position="168"/>
    </location>
</feature>
<keyword evidence="8" id="KW-1185">Reference proteome</keyword>
<dbReference type="InterPro" id="IPR008661">
    <property type="entry name" value="L6_membrane"/>
</dbReference>
<dbReference type="PANTHER" id="PTHR14198">
    <property type="entry name" value="TRANSMEMBRANE 4 L6 FAMILY MEMBER 1-RELATED"/>
    <property type="match status" value="1"/>
</dbReference>
<evidence type="ECO:0000313" key="8">
    <source>
        <dbReference type="Proteomes" id="UP000335636"/>
    </source>
</evidence>
<dbReference type="Pfam" id="PF05805">
    <property type="entry name" value="L6_membrane"/>
    <property type="match status" value="1"/>
</dbReference>
<evidence type="ECO:0000256" key="2">
    <source>
        <dbReference type="ARBA" id="ARBA00006193"/>
    </source>
</evidence>
<comment type="caution">
    <text evidence="7">The sequence shown here is derived from an EMBL/GenBank/DDBJ whole genome shotgun (WGS) entry which is preliminary data.</text>
</comment>
<organism evidence="7 8">
    <name type="scientific">Marmota monax</name>
    <name type="common">Woodchuck</name>
    <dbReference type="NCBI Taxonomy" id="9995"/>
    <lineage>
        <taxon>Eukaryota</taxon>
        <taxon>Metazoa</taxon>
        <taxon>Chordata</taxon>
        <taxon>Craniata</taxon>
        <taxon>Vertebrata</taxon>
        <taxon>Euteleostomi</taxon>
        <taxon>Mammalia</taxon>
        <taxon>Eutheria</taxon>
        <taxon>Euarchontoglires</taxon>
        <taxon>Glires</taxon>
        <taxon>Rodentia</taxon>
        <taxon>Sciuromorpha</taxon>
        <taxon>Sciuridae</taxon>
        <taxon>Xerinae</taxon>
        <taxon>Marmotini</taxon>
        <taxon>Marmota</taxon>
    </lineage>
</organism>
<feature type="transmembrane region" description="Helical" evidence="6">
    <location>
        <begin position="75"/>
        <end position="97"/>
    </location>
</feature>
<keyword evidence="3 6" id="KW-0812">Transmembrane</keyword>
<evidence type="ECO:0008006" key="9">
    <source>
        <dbReference type="Google" id="ProtNLM"/>
    </source>
</evidence>
<keyword evidence="5 6" id="KW-0472">Membrane</keyword>
<comment type="similarity">
    <text evidence="2">Belongs to the L6 tetraspanin family.</text>
</comment>
<reference evidence="7" key="1">
    <citation type="submission" date="2019-04" db="EMBL/GenBank/DDBJ databases">
        <authorList>
            <person name="Alioto T."/>
            <person name="Alioto T."/>
        </authorList>
    </citation>
    <scope>NUCLEOTIDE SEQUENCE [LARGE SCALE GENOMIC DNA]</scope>
</reference>
<dbReference type="Proteomes" id="UP000335636">
    <property type="component" value="Unassembled WGS sequence"/>
</dbReference>
<evidence type="ECO:0000256" key="1">
    <source>
        <dbReference type="ARBA" id="ARBA00004141"/>
    </source>
</evidence>
<evidence type="ECO:0000256" key="3">
    <source>
        <dbReference type="ARBA" id="ARBA00022692"/>
    </source>
</evidence>
<gene>
    <name evidence="7" type="ORF">MONAX_5E011447</name>
</gene>
<evidence type="ECO:0000256" key="4">
    <source>
        <dbReference type="ARBA" id="ARBA00022989"/>
    </source>
</evidence>
<keyword evidence="4 6" id="KW-1133">Transmembrane helix</keyword>
<dbReference type="GO" id="GO:0016020">
    <property type="term" value="C:membrane"/>
    <property type="evidence" value="ECO:0007669"/>
    <property type="project" value="UniProtKB-SubCell"/>
</dbReference>
<feature type="transmembrane region" description="Helical" evidence="6">
    <location>
        <begin position="42"/>
        <end position="63"/>
    </location>
</feature>
<dbReference type="AlphaFoldDB" id="A0A5E4D037"/>